<sequence>MKLNLIIEIDYSGSLESLTEILEDLLADQKLTTSVLEIIDLDDE</sequence>
<accession>X1F1X3</accession>
<organism evidence="1">
    <name type="scientific">marine sediment metagenome</name>
    <dbReference type="NCBI Taxonomy" id="412755"/>
    <lineage>
        <taxon>unclassified sequences</taxon>
        <taxon>metagenomes</taxon>
        <taxon>ecological metagenomes</taxon>
    </lineage>
</organism>
<dbReference type="AlphaFoldDB" id="X1F1X3"/>
<comment type="caution">
    <text evidence="1">The sequence shown here is derived from an EMBL/GenBank/DDBJ whole genome shotgun (WGS) entry which is preliminary data.</text>
</comment>
<name>X1F1X3_9ZZZZ</name>
<evidence type="ECO:0000313" key="1">
    <source>
        <dbReference type="EMBL" id="GAH14818.1"/>
    </source>
</evidence>
<dbReference type="EMBL" id="BART01031475">
    <property type="protein sequence ID" value="GAH14818.1"/>
    <property type="molecule type" value="Genomic_DNA"/>
</dbReference>
<gene>
    <name evidence="1" type="ORF">S01H4_54665</name>
</gene>
<proteinExistence type="predicted"/>
<protein>
    <submittedName>
        <fullName evidence="1">Uncharacterized protein</fullName>
    </submittedName>
</protein>
<reference evidence="1" key="1">
    <citation type="journal article" date="2014" name="Front. Microbiol.">
        <title>High frequency of phylogenetically diverse reductive dehalogenase-homologous genes in deep subseafloor sedimentary metagenomes.</title>
        <authorList>
            <person name="Kawai M."/>
            <person name="Futagami T."/>
            <person name="Toyoda A."/>
            <person name="Takaki Y."/>
            <person name="Nishi S."/>
            <person name="Hori S."/>
            <person name="Arai W."/>
            <person name="Tsubouchi T."/>
            <person name="Morono Y."/>
            <person name="Uchiyama I."/>
            <person name="Ito T."/>
            <person name="Fujiyama A."/>
            <person name="Inagaki F."/>
            <person name="Takami H."/>
        </authorList>
    </citation>
    <scope>NUCLEOTIDE SEQUENCE</scope>
    <source>
        <strain evidence="1">Expedition CK06-06</strain>
    </source>
</reference>